<sequence length="58" mass="6285">MLRVTSDEIVTEISKLKNGKAAGPFSIPVHILKILKFAISEPLATLFNTSFETGIVPT</sequence>
<dbReference type="Proteomes" id="UP001152795">
    <property type="component" value="Unassembled WGS sequence"/>
</dbReference>
<gene>
    <name evidence="1" type="ORF">PACLA_8A036806</name>
</gene>
<organism evidence="1 2">
    <name type="scientific">Paramuricea clavata</name>
    <name type="common">Red gorgonian</name>
    <name type="synonym">Violescent sea-whip</name>
    <dbReference type="NCBI Taxonomy" id="317549"/>
    <lineage>
        <taxon>Eukaryota</taxon>
        <taxon>Metazoa</taxon>
        <taxon>Cnidaria</taxon>
        <taxon>Anthozoa</taxon>
        <taxon>Octocorallia</taxon>
        <taxon>Malacalcyonacea</taxon>
        <taxon>Plexauridae</taxon>
        <taxon>Paramuricea</taxon>
    </lineage>
</organism>
<evidence type="ECO:0000313" key="1">
    <source>
        <dbReference type="EMBL" id="CAB4000141.1"/>
    </source>
</evidence>
<keyword evidence="2" id="KW-1185">Reference proteome</keyword>
<reference evidence="1" key="1">
    <citation type="submission" date="2020-04" db="EMBL/GenBank/DDBJ databases">
        <authorList>
            <person name="Alioto T."/>
            <person name="Alioto T."/>
            <person name="Gomez Garrido J."/>
        </authorList>
    </citation>
    <scope>NUCLEOTIDE SEQUENCE</scope>
    <source>
        <strain evidence="1">A484AB</strain>
    </source>
</reference>
<accession>A0A7D9I4H0</accession>
<dbReference type="EMBL" id="CACRXK020003763">
    <property type="protein sequence ID" value="CAB4000141.1"/>
    <property type="molecule type" value="Genomic_DNA"/>
</dbReference>
<protein>
    <submittedName>
        <fullName evidence="1">Uncharacterized protein</fullName>
    </submittedName>
</protein>
<comment type="caution">
    <text evidence="1">The sequence shown here is derived from an EMBL/GenBank/DDBJ whole genome shotgun (WGS) entry which is preliminary data.</text>
</comment>
<proteinExistence type="predicted"/>
<evidence type="ECO:0000313" key="2">
    <source>
        <dbReference type="Proteomes" id="UP001152795"/>
    </source>
</evidence>
<dbReference type="AlphaFoldDB" id="A0A7D9I4H0"/>
<feature type="non-terminal residue" evidence="1">
    <location>
        <position position="58"/>
    </location>
</feature>
<dbReference type="OrthoDB" id="6765864at2759"/>
<name>A0A7D9I4H0_PARCT</name>